<dbReference type="InterPro" id="IPR005180">
    <property type="entry name" value="DUF302"/>
</dbReference>
<reference evidence="2" key="1">
    <citation type="journal article" date="2014" name="Int. J. Syst. Evol. Microbiol.">
        <title>Complete genome of a new Firmicutes species belonging to the dominant human colonic microbiota ('Ruminococcus bicirculans') reveals two chromosomes and a selective capacity to utilize plant glucans.</title>
        <authorList>
            <consortium name="NISC Comparative Sequencing Program"/>
            <person name="Wegmann U."/>
            <person name="Louis P."/>
            <person name="Goesmann A."/>
            <person name="Henrissat B."/>
            <person name="Duncan S.H."/>
            <person name="Flint H.J."/>
        </authorList>
    </citation>
    <scope>NUCLEOTIDE SEQUENCE</scope>
    <source>
        <strain evidence="2">CECT 8869</strain>
    </source>
</reference>
<dbReference type="InterPro" id="IPR035923">
    <property type="entry name" value="TT1751-like_sf"/>
</dbReference>
<organism evidence="2 3">
    <name type="scientific">Maribacter confluentis</name>
    <dbReference type="NCBI Taxonomy" id="1656093"/>
    <lineage>
        <taxon>Bacteria</taxon>
        <taxon>Pseudomonadati</taxon>
        <taxon>Bacteroidota</taxon>
        <taxon>Flavobacteriia</taxon>
        <taxon>Flavobacteriales</taxon>
        <taxon>Flavobacteriaceae</taxon>
        <taxon>Maribacter</taxon>
    </lineage>
</organism>
<dbReference type="Pfam" id="PF03625">
    <property type="entry name" value="DUF302"/>
    <property type="match status" value="1"/>
</dbReference>
<name>A0ABT8RU09_9FLAO</name>
<evidence type="ECO:0000313" key="3">
    <source>
        <dbReference type="Proteomes" id="UP001168579"/>
    </source>
</evidence>
<evidence type="ECO:0000313" key="2">
    <source>
        <dbReference type="EMBL" id="MDO1513887.1"/>
    </source>
</evidence>
<reference evidence="2" key="2">
    <citation type="submission" date="2023-06" db="EMBL/GenBank/DDBJ databases">
        <authorList>
            <person name="Lucena T."/>
            <person name="Sun Q."/>
        </authorList>
    </citation>
    <scope>NUCLEOTIDE SEQUENCE</scope>
    <source>
        <strain evidence="2">CECT 8869</strain>
    </source>
</reference>
<protein>
    <submittedName>
        <fullName evidence="2">DUF302 domain-containing protein</fullName>
    </submittedName>
</protein>
<dbReference type="CDD" id="cd14797">
    <property type="entry name" value="DUF302"/>
    <property type="match status" value="1"/>
</dbReference>
<comment type="caution">
    <text evidence="2">The sequence shown here is derived from an EMBL/GenBank/DDBJ whole genome shotgun (WGS) entry which is preliminary data.</text>
</comment>
<proteinExistence type="predicted"/>
<sequence>MDYYFLTQLKNSTFANALLKTKEALQKEGFGVLNEIDMKATLKKKLDVDFHNYQILGACNPSLAYEALKAEDKIGTMLPCNVILQEKEKNFIEIAAVDPAASMKAVDNEALIRIAETVREKLKKVIENISV</sequence>
<evidence type="ECO:0000259" key="1">
    <source>
        <dbReference type="Pfam" id="PF03625"/>
    </source>
</evidence>
<gene>
    <name evidence="2" type="ORF">Q2T41_14595</name>
</gene>
<accession>A0ABT8RU09</accession>
<keyword evidence="3" id="KW-1185">Reference proteome</keyword>
<dbReference type="PANTHER" id="PTHR38342:SF1">
    <property type="entry name" value="SLR5037 PROTEIN"/>
    <property type="match status" value="1"/>
</dbReference>
<dbReference type="InterPro" id="IPR016796">
    <property type="entry name" value="UCP021774"/>
</dbReference>
<dbReference type="SUPFAM" id="SSF103247">
    <property type="entry name" value="TT1751-like"/>
    <property type="match status" value="1"/>
</dbReference>
<dbReference type="PANTHER" id="PTHR38342">
    <property type="entry name" value="SLR5037 PROTEIN"/>
    <property type="match status" value="1"/>
</dbReference>
<dbReference type="EMBL" id="JAUKUC010000001">
    <property type="protein sequence ID" value="MDO1513887.1"/>
    <property type="molecule type" value="Genomic_DNA"/>
</dbReference>
<dbReference type="Proteomes" id="UP001168579">
    <property type="component" value="Unassembled WGS sequence"/>
</dbReference>
<dbReference type="RefSeq" id="WP_304437457.1">
    <property type="nucleotide sequence ID" value="NZ_JAUKUC010000001.1"/>
</dbReference>
<dbReference type="PIRSF" id="PIRSF021774">
    <property type="entry name" value="UCP021774"/>
    <property type="match status" value="1"/>
</dbReference>
<feature type="domain" description="DUF302" evidence="1">
    <location>
        <begin position="36"/>
        <end position="99"/>
    </location>
</feature>
<dbReference type="Gene3D" id="3.30.310.70">
    <property type="entry name" value="TT1751-like domain"/>
    <property type="match status" value="1"/>
</dbReference>